<accession>A0AAV6M7B7</accession>
<keyword evidence="2" id="KW-1185">Reference proteome</keyword>
<proteinExistence type="predicted"/>
<organism evidence="1 2">
    <name type="scientific">Cucurbita argyrosperma subsp. sororia</name>
    <dbReference type="NCBI Taxonomy" id="37648"/>
    <lineage>
        <taxon>Eukaryota</taxon>
        <taxon>Viridiplantae</taxon>
        <taxon>Streptophyta</taxon>
        <taxon>Embryophyta</taxon>
        <taxon>Tracheophyta</taxon>
        <taxon>Spermatophyta</taxon>
        <taxon>Magnoliopsida</taxon>
        <taxon>eudicotyledons</taxon>
        <taxon>Gunneridae</taxon>
        <taxon>Pentapetalae</taxon>
        <taxon>rosids</taxon>
        <taxon>fabids</taxon>
        <taxon>Cucurbitales</taxon>
        <taxon>Cucurbitaceae</taxon>
        <taxon>Cucurbiteae</taxon>
        <taxon>Cucurbita</taxon>
    </lineage>
</organism>
<gene>
    <name evidence="1" type="ORF">SDJN03_24431</name>
</gene>
<sequence>MDKIHRPQKKLNFRSEDFLYRLINNSGSGLLSFLAFFSNFDDFWIANPTSRLLFCWLESDFSLFFWGGFCSSFLGEI</sequence>
<dbReference type="EMBL" id="JAGKQH010000016">
    <property type="protein sequence ID" value="KAG6576857.1"/>
    <property type="molecule type" value="Genomic_DNA"/>
</dbReference>
<reference evidence="1 2" key="1">
    <citation type="journal article" date="2021" name="Hortic Res">
        <title>The domestication of Cucurbita argyrosperma as revealed by the genome of its wild relative.</title>
        <authorList>
            <person name="Barrera-Redondo J."/>
            <person name="Sanchez-de la Vega G."/>
            <person name="Aguirre-Liguori J.A."/>
            <person name="Castellanos-Morales G."/>
            <person name="Gutierrez-Guerrero Y.T."/>
            <person name="Aguirre-Dugua X."/>
            <person name="Aguirre-Planter E."/>
            <person name="Tenaillon M.I."/>
            <person name="Lira-Saade R."/>
            <person name="Eguiarte L.E."/>
        </authorList>
    </citation>
    <scope>NUCLEOTIDE SEQUENCE [LARGE SCALE GENOMIC DNA]</scope>
    <source>
        <strain evidence="1">JBR-2021</strain>
    </source>
</reference>
<comment type="caution">
    <text evidence="1">The sequence shown here is derived from an EMBL/GenBank/DDBJ whole genome shotgun (WGS) entry which is preliminary data.</text>
</comment>
<dbReference type="Proteomes" id="UP000685013">
    <property type="component" value="Chromosome 16"/>
</dbReference>
<feature type="non-terminal residue" evidence="1">
    <location>
        <position position="1"/>
    </location>
</feature>
<evidence type="ECO:0000313" key="1">
    <source>
        <dbReference type="EMBL" id="KAG6576857.1"/>
    </source>
</evidence>
<name>A0AAV6M7B7_9ROSI</name>
<protein>
    <submittedName>
        <fullName evidence="1">Uncharacterized protein</fullName>
    </submittedName>
</protein>
<evidence type="ECO:0000313" key="2">
    <source>
        <dbReference type="Proteomes" id="UP000685013"/>
    </source>
</evidence>
<dbReference type="AlphaFoldDB" id="A0AAV6M7B7"/>